<dbReference type="AlphaFoldDB" id="A0AAV4HWU5"/>
<gene>
    <name evidence="2" type="ORF">ElyMa_002858900</name>
</gene>
<reference evidence="2 3" key="1">
    <citation type="journal article" date="2021" name="Elife">
        <title>Chloroplast acquisition without the gene transfer in kleptoplastic sea slugs, Plakobranchus ocellatus.</title>
        <authorList>
            <person name="Maeda T."/>
            <person name="Takahashi S."/>
            <person name="Yoshida T."/>
            <person name="Shimamura S."/>
            <person name="Takaki Y."/>
            <person name="Nagai Y."/>
            <person name="Toyoda A."/>
            <person name="Suzuki Y."/>
            <person name="Arimoto A."/>
            <person name="Ishii H."/>
            <person name="Satoh N."/>
            <person name="Nishiyama T."/>
            <person name="Hasebe M."/>
            <person name="Maruyama T."/>
            <person name="Minagawa J."/>
            <person name="Obokata J."/>
            <person name="Shigenobu S."/>
        </authorList>
    </citation>
    <scope>NUCLEOTIDE SEQUENCE [LARGE SCALE GENOMIC DNA]</scope>
</reference>
<dbReference type="InterPro" id="IPR013783">
    <property type="entry name" value="Ig-like_fold"/>
</dbReference>
<dbReference type="PANTHER" id="PTHR23279:SF36">
    <property type="entry name" value="DEFECTIVE PROBOSCIS EXTENSION RESPONSE 9, ISOFORM A"/>
    <property type="match status" value="1"/>
</dbReference>
<dbReference type="InterPro" id="IPR037448">
    <property type="entry name" value="Zig-8"/>
</dbReference>
<proteinExistence type="predicted"/>
<keyword evidence="3" id="KW-1185">Reference proteome</keyword>
<dbReference type="Pfam" id="PF13927">
    <property type="entry name" value="Ig_3"/>
    <property type="match status" value="1"/>
</dbReference>
<accession>A0AAV4HWU5</accession>
<sequence>MSTVISITGKKYVDLGEKIELTCNASGGKVIPVEIDWFKGGDKIDTGEEQYQHVLMVKSQFMASKSFISTLIINHSKLSDSGNYICRSSRNDIANLMVTVLHETNPGPLARDRQTEQEYKNKSASSAHVPIQTSLLTITLCVLLTLLRLSGFSSFSSSFSVFNL</sequence>
<evidence type="ECO:0000313" key="2">
    <source>
        <dbReference type="EMBL" id="GFS02220.1"/>
    </source>
</evidence>
<dbReference type="Gene3D" id="2.60.40.10">
    <property type="entry name" value="Immunoglobulins"/>
    <property type="match status" value="1"/>
</dbReference>
<organism evidence="2 3">
    <name type="scientific">Elysia marginata</name>
    <dbReference type="NCBI Taxonomy" id="1093978"/>
    <lineage>
        <taxon>Eukaryota</taxon>
        <taxon>Metazoa</taxon>
        <taxon>Spiralia</taxon>
        <taxon>Lophotrochozoa</taxon>
        <taxon>Mollusca</taxon>
        <taxon>Gastropoda</taxon>
        <taxon>Heterobranchia</taxon>
        <taxon>Euthyneura</taxon>
        <taxon>Panpulmonata</taxon>
        <taxon>Sacoglossa</taxon>
        <taxon>Placobranchoidea</taxon>
        <taxon>Plakobranchidae</taxon>
        <taxon>Elysia</taxon>
    </lineage>
</organism>
<dbReference type="GO" id="GO:0032589">
    <property type="term" value="C:neuron projection membrane"/>
    <property type="evidence" value="ECO:0007669"/>
    <property type="project" value="TreeGrafter"/>
</dbReference>
<name>A0AAV4HWU5_9GAST</name>
<dbReference type="InterPro" id="IPR036179">
    <property type="entry name" value="Ig-like_dom_sf"/>
</dbReference>
<dbReference type="SUPFAM" id="SSF48726">
    <property type="entry name" value="Immunoglobulin"/>
    <property type="match status" value="1"/>
</dbReference>
<dbReference type="PANTHER" id="PTHR23279">
    <property type="entry name" value="DEFECTIVE PROBOSCIS EXTENSION RESPONSE DPR -RELATED"/>
    <property type="match status" value="1"/>
</dbReference>
<dbReference type="SMART" id="SM00409">
    <property type="entry name" value="IG"/>
    <property type="match status" value="1"/>
</dbReference>
<dbReference type="PROSITE" id="PS50835">
    <property type="entry name" value="IG_LIKE"/>
    <property type="match status" value="1"/>
</dbReference>
<dbReference type="InterPro" id="IPR007110">
    <property type="entry name" value="Ig-like_dom"/>
</dbReference>
<dbReference type="GO" id="GO:0050808">
    <property type="term" value="P:synapse organization"/>
    <property type="evidence" value="ECO:0007669"/>
    <property type="project" value="TreeGrafter"/>
</dbReference>
<dbReference type="InterPro" id="IPR003599">
    <property type="entry name" value="Ig_sub"/>
</dbReference>
<feature type="domain" description="Ig-like" evidence="1">
    <location>
        <begin position="2"/>
        <end position="99"/>
    </location>
</feature>
<evidence type="ECO:0000313" key="3">
    <source>
        <dbReference type="Proteomes" id="UP000762676"/>
    </source>
</evidence>
<evidence type="ECO:0000259" key="1">
    <source>
        <dbReference type="PROSITE" id="PS50835"/>
    </source>
</evidence>
<dbReference type="EMBL" id="BMAT01005907">
    <property type="protein sequence ID" value="GFS02220.1"/>
    <property type="molecule type" value="Genomic_DNA"/>
</dbReference>
<protein>
    <submittedName>
        <fullName evidence="2">Protein CEPU-1</fullName>
    </submittedName>
</protein>
<dbReference type="Proteomes" id="UP000762676">
    <property type="component" value="Unassembled WGS sequence"/>
</dbReference>
<dbReference type="CDD" id="cd00096">
    <property type="entry name" value="Ig"/>
    <property type="match status" value="1"/>
</dbReference>
<comment type="caution">
    <text evidence="2">The sequence shown here is derived from an EMBL/GenBank/DDBJ whole genome shotgun (WGS) entry which is preliminary data.</text>
</comment>